<proteinExistence type="predicted"/>
<keyword evidence="2" id="KW-1185">Reference proteome</keyword>
<protein>
    <recommendedName>
        <fullName evidence="3">HEAT repeat domain-containing protein</fullName>
    </recommendedName>
</protein>
<evidence type="ECO:0000313" key="2">
    <source>
        <dbReference type="Proteomes" id="UP001499987"/>
    </source>
</evidence>
<evidence type="ECO:0000313" key="1">
    <source>
        <dbReference type="EMBL" id="GAA1083356.1"/>
    </source>
</evidence>
<reference evidence="1 2" key="1">
    <citation type="journal article" date="2019" name="Int. J. Syst. Evol. Microbiol.">
        <title>The Global Catalogue of Microorganisms (GCM) 10K type strain sequencing project: providing services to taxonomists for standard genome sequencing and annotation.</title>
        <authorList>
            <consortium name="The Broad Institute Genomics Platform"/>
            <consortium name="The Broad Institute Genome Sequencing Center for Infectious Disease"/>
            <person name="Wu L."/>
            <person name="Ma J."/>
        </authorList>
    </citation>
    <scope>NUCLEOTIDE SEQUENCE [LARGE SCALE GENOMIC DNA]</scope>
    <source>
        <strain evidence="1 2">JCM 13002</strain>
    </source>
</reference>
<accession>A0ABN1TGE1</accession>
<dbReference type="Proteomes" id="UP001499987">
    <property type="component" value="Unassembled WGS sequence"/>
</dbReference>
<evidence type="ECO:0008006" key="3">
    <source>
        <dbReference type="Google" id="ProtNLM"/>
    </source>
</evidence>
<gene>
    <name evidence="1" type="ORF">GCM10009663_28230</name>
</gene>
<name>A0ABN1TGE1_9ACTN</name>
<organism evidence="1 2">
    <name type="scientific">Kitasatospora arboriphila</name>
    <dbReference type="NCBI Taxonomy" id="258052"/>
    <lineage>
        <taxon>Bacteria</taxon>
        <taxon>Bacillati</taxon>
        <taxon>Actinomycetota</taxon>
        <taxon>Actinomycetes</taxon>
        <taxon>Kitasatosporales</taxon>
        <taxon>Streptomycetaceae</taxon>
        <taxon>Kitasatospora</taxon>
    </lineage>
</organism>
<dbReference type="RefSeq" id="WP_344623928.1">
    <property type="nucleotide sequence ID" value="NZ_BAAALD010000022.1"/>
</dbReference>
<dbReference type="EMBL" id="BAAALD010000022">
    <property type="protein sequence ID" value="GAA1083356.1"/>
    <property type="molecule type" value="Genomic_DNA"/>
</dbReference>
<sequence>MTVVREDDVRWLSGLVGRAAPPEGWAEDEHLRYRLYQECLAACPSAADEERIVEIVVRDQDAAMAESTLVWHVDRLAPDFTTAEDFADRVSTLAGQAPGFAFLQARIGQWVPVKRAEADPEGSVAAVLAGNLWLQRTIADTSRSPVLLGVLAERGAARKLRNTAADRLRRLASAGGAASP</sequence>
<comment type="caution">
    <text evidence="1">The sequence shown here is derived from an EMBL/GenBank/DDBJ whole genome shotgun (WGS) entry which is preliminary data.</text>
</comment>